<reference evidence="2" key="2">
    <citation type="submission" date="2020-11" db="EMBL/GenBank/DDBJ databases">
        <authorList>
            <person name="McCartney M.A."/>
            <person name="Auch B."/>
            <person name="Kono T."/>
            <person name="Mallez S."/>
            <person name="Becker A."/>
            <person name="Gohl D.M."/>
            <person name="Silverstein K.A.T."/>
            <person name="Koren S."/>
            <person name="Bechman K.B."/>
            <person name="Herman A."/>
            <person name="Abrahante J.E."/>
            <person name="Garbe J."/>
        </authorList>
    </citation>
    <scope>NUCLEOTIDE SEQUENCE</scope>
    <source>
        <strain evidence="2">Duluth1</strain>
        <tissue evidence="2">Whole animal</tissue>
    </source>
</reference>
<dbReference type="EMBL" id="JAIWYP010000010">
    <property type="protein sequence ID" value="KAH3755876.1"/>
    <property type="molecule type" value="Genomic_DNA"/>
</dbReference>
<evidence type="ECO:0000313" key="2">
    <source>
        <dbReference type="EMBL" id="KAH3755876.1"/>
    </source>
</evidence>
<feature type="transmembrane region" description="Helical" evidence="1">
    <location>
        <begin position="668"/>
        <end position="692"/>
    </location>
</feature>
<comment type="caution">
    <text evidence="2">The sequence shown here is derived from an EMBL/GenBank/DDBJ whole genome shotgun (WGS) entry which is preliminary data.</text>
</comment>
<reference evidence="2" key="1">
    <citation type="journal article" date="2019" name="bioRxiv">
        <title>The Genome of the Zebra Mussel, Dreissena polymorpha: A Resource for Invasive Species Research.</title>
        <authorList>
            <person name="McCartney M.A."/>
            <person name="Auch B."/>
            <person name="Kono T."/>
            <person name="Mallez S."/>
            <person name="Zhang Y."/>
            <person name="Obille A."/>
            <person name="Becker A."/>
            <person name="Abrahante J.E."/>
            <person name="Garbe J."/>
            <person name="Badalamenti J.P."/>
            <person name="Herman A."/>
            <person name="Mangelson H."/>
            <person name="Liachko I."/>
            <person name="Sullivan S."/>
            <person name="Sone E.D."/>
            <person name="Koren S."/>
            <person name="Silverstein K.A.T."/>
            <person name="Beckman K.B."/>
            <person name="Gohl D.M."/>
        </authorList>
    </citation>
    <scope>NUCLEOTIDE SEQUENCE</scope>
    <source>
        <strain evidence="2">Duluth1</strain>
        <tissue evidence="2">Whole animal</tissue>
    </source>
</reference>
<accession>A0A9D4IAI4</accession>
<gene>
    <name evidence="2" type="ORF">DPMN_190575</name>
</gene>
<keyword evidence="1" id="KW-0812">Transmembrane</keyword>
<feature type="transmembrane region" description="Helical" evidence="1">
    <location>
        <begin position="314"/>
        <end position="338"/>
    </location>
</feature>
<keyword evidence="3" id="KW-1185">Reference proteome</keyword>
<protein>
    <submittedName>
        <fullName evidence="2">Uncharacterized protein</fullName>
    </submittedName>
</protein>
<organism evidence="2 3">
    <name type="scientific">Dreissena polymorpha</name>
    <name type="common">Zebra mussel</name>
    <name type="synonym">Mytilus polymorpha</name>
    <dbReference type="NCBI Taxonomy" id="45954"/>
    <lineage>
        <taxon>Eukaryota</taxon>
        <taxon>Metazoa</taxon>
        <taxon>Spiralia</taxon>
        <taxon>Lophotrochozoa</taxon>
        <taxon>Mollusca</taxon>
        <taxon>Bivalvia</taxon>
        <taxon>Autobranchia</taxon>
        <taxon>Heteroconchia</taxon>
        <taxon>Euheterodonta</taxon>
        <taxon>Imparidentia</taxon>
        <taxon>Neoheterodontei</taxon>
        <taxon>Myida</taxon>
        <taxon>Dreissenoidea</taxon>
        <taxon>Dreissenidae</taxon>
        <taxon>Dreissena</taxon>
    </lineage>
</organism>
<sequence>MSRCQMVGGSQVIPDSVHGPFIQSAKNSSFWIGRFISRELSTNGLEHKPVADVCEYKTTSGTADWIDVKRGNCSDLHNYVCCQNTTLARESNIKECIKTGTYLQASSCQQTYVQTRPWYFPKGSYWVRSNYSYTVRDSSGPHEEHFKCGRINGMDLNITFDNCSNMLPSLCVVSSSYIVNTTSEYTECIHVWTTVTETNVPRPPNTSEKTTNTADLIKRFSWITQSTTYTSRLHGIDTTLPPSISTVAYSTFASYKPPKTQSAFSRVITVGFTTIRSSKSTLTLSKTSSEFNDSVGIITIAPNKPFEASTTKSALAIGLSIGIVTVVISGITLACILLRRKSEHSSEEHELSEVHGRRDRTIERTSDFVGGSEEIGSESVLGEVILCSRHPSSWREAMKTCFFNNGFPIRAPRHTERTLPSYELKNGIHGWTGDYTFNSSQGEERCGYLHINEYLIPSDSVQFTDCDQRKHYICCYPNKDGPCTVHNYRVYTGPWYDASGCAVNVTLEDLIIIQAPPGDYWTMEKYSPNWSSIDEPNHPVDQLHSCGTVSGSLDQFRQPEFEDCKGPLTVLCMFDKLPITFDFASTCFKANPVVHVSTSSSTAASSTTTSTMSTMQSTRSLILSNTVQTSTDPITPANETAVDNFTDLLSANQRHTVEQNKESQYDAVTIALATGFGVICIGCVLAVGIFTYRRKTAARKQDVFSVEYRKGVDSSNVCINNATRGHINAAFVTGPMHTEDLYDELPGGSEHNVYVSDRDMSHFKGHDKIAHKPCFHHLSAVADIQVYALPKKMNGDPVEVKRDYSDNAYLEPKRSNQNIAINVEQRFDSDEESFVDDFSSDESDFDGLAHYTNEETKESDSKSTADDSALDCYYNDTGLYQDIDDKHGCDVEPFEEQALPVITDNGQFEITLQEDSDGDIYEEYSCA</sequence>
<keyword evidence="1" id="KW-1133">Transmembrane helix</keyword>
<name>A0A9D4IAI4_DREPO</name>
<evidence type="ECO:0000256" key="1">
    <source>
        <dbReference type="SAM" id="Phobius"/>
    </source>
</evidence>
<evidence type="ECO:0000313" key="3">
    <source>
        <dbReference type="Proteomes" id="UP000828390"/>
    </source>
</evidence>
<keyword evidence="1" id="KW-0472">Membrane</keyword>
<proteinExistence type="predicted"/>
<dbReference type="Proteomes" id="UP000828390">
    <property type="component" value="Unassembled WGS sequence"/>
</dbReference>
<dbReference type="AlphaFoldDB" id="A0A9D4IAI4"/>